<keyword evidence="1" id="KW-0812">Transmembrane</keyword>
<feature type="transmembrane region" description="Helical" evidence="1">
    <location>
        <begin position="57"/>
        <end position="79"/>
    </location>
</feature>
<sequence>MFFFNGRIRNTHITPGIMREDPYTHTIGQSCIITTCLTLIIGLTLIVTGVISETKKTALIGIGVISIGVSLFLTTILCFDTQLRICYRNWAYGPPIVPIRMECSQGIMAATMSISTMREATRLDNEATYNSVFTTDTYVHSKSFQSSADIDQQREILSNLNLRSLPSVYQQAFLEARAVSEDRADEVTWCCKNGNPAKMKVITTTYIRWEPTGQTQAVHNGYDSCGFGGWSKCSTYGIQHVPTSHLAYGHELVPDVENSQCPENHLVCCKSMVPVAGFCMSISEFNRVVAEWAKLQATHPDATLANLIVTIQNNGLSSLSG</sequence>
<protein>
    <submittedName>
        <fullName evidence="2">Uncharacterized protein</fullName>
    </submittedName>
</protein>
<dbReference type="Proteomes" id="UP000663828">
    <property type="component" value="Unassembled WGS sequence"/>
</dbReference>
<gene>
    <name evidence="2" type="ORF">XAT740_LOCUS29556</name>
</gene>
<comment type="caution">
    <text evidence="2">The sequence shown here is derived from an EMBL/GenBank/DDBJ whole genome shotgun (WGS) entry which is preliminary data.</text>
</comment>
<accession>A0A815EG14</accession>
<evidence type="ECO:0000256" key="1">
    <source>
        <dbReference type="SAM" id="Phobius"/>
    </source>
</evidence>
<keyword evidence="1" id="KW-0472">Membrane</keyword>
<evidence type="ECO:0000313" key="3">
    <source>
        <dbReference type="Proteomes" id="UP000663828"/>
    </source>
</evidence>
<keyword evidence="3" id="KW-1185">Reference proteome</keyword>
<reference evidence="2" key="1">
    <citation type="submission" date="2021-02" db="EMBL/GenBank/DDBJ databases">
        <authorList>
            <person name="Nowell W R."/>
        </authorList>
    </citation>
    <scope>NUCLEOTIDE SEQUENCE</scope>
</reference>
<evidence type="ECO:0000313" key="2">
    <source>
        <dbReference type="EMBL" id="CAF1314281.1"/>
    </source>
</evidence>
<name>A0A815EG14_ADIRI</name>
<dbReference type="AlphaFoldDB" id="A0A815EG14"/>
<dbReference type="EMBL" id="CAJNOR010002581">
    <property type="protein sequence ID" value="CAF1314281.1"/>
    <property type="molecule type" value="Genomic_DNA"/>
</dbReference>
<feature type="transmembrane region" description="Helical" evidence="1">
    <location>
        <begin position="27"/>
        <end position="51"/>
    </location>
</feature>
<keyword evidence="1" id="KW-1133">Transmembrane helix</keyword>
<proteinExistence type="predicted"/>
<organism evidence="2 3">
    <name type="scientific">Adineta ricciae</name>
    <name type="common">Rotifer</name>
    <dbReference type="NCBI Taxonomy" id="249248"/>
    <lineage>
        <taxon>Eukaryota</taxon>
        <taxon>Metazoa</taxon>
        <taxon>Spiralia</taxon>
        <taxon>Gnathifera</taxon>
        <taxon>Rotifera</taxon>
        <taxon>Eurotatoria</taxon>
        <taxon>Bdelloidea</taxon>
        <taxon>Adinetida</taxon>
        <taxon>Adinetidae</taxon>
        <taxon>Adineta</taxon>
    </lineage>
</organism>